<sequence>MFLACGCTNIIPYLKEESDIEFWMYVADPRADRQTLQNLYQWELLQMQDSLHNNTNISKRGVEGKIRILSIIALDFNYQVLYRELGVDLRTIYKAKNHACLYGAGAPPLEIPKRTTKLIADFKERQFKIFFSDKNNVTMSSYKIDQKTNLPILYLRDNKTALWKNIKRYVRVGFDVVEGKDIVKAAEGLAGTSLAQIIIDHDDRNSESETEDVRSKKKKKGNSCSKKPKIKTIPGISKFYCWEWPTEGPLAGFIRARGLPHAGTWVSFSPSEISKLSNAPIIRPKPITSEHTNPTSDWTMPIPTIQAPTNNNQIIEMEDITNSNSEDNDQSSEMDVEGFINLTDDYQEGHGMEVDEEFQMSPGWAFPANAKFGKKGAGKKIKTKVVNLLKQFFLNGNINPKDKLTAQEMHMELMEFARTGEIDNDDIPQITTIHNWIGRYSREFNHEGTIIALETFTQVALPQMTNISCKPNV</sequence>
<dbReference type="EMBL" id="CAJVQC010005742">
    <property type="protein sequence ID" value="CAG8558131.1"/>
    <property type="molecule type" value="Genomic_DNA"/>
</dbReference>
<reference evidence="1" key="1">
    <citation type="submission" date="2021-06" db="EMBL/GenBank/DDBJ databases">
        <authorList>
            <person name="Kallberg Y."/>
            <person name="Tangrot J."/>
            <person name="Rosling A."/>
        </authorList>
    </citation>
    <scope>NUCLEOTIDE SEQUENCE</scope>
    <source>
        <strain evidence="1">MA461A</strain>
    </source>
</reference>
<name>A0ACA9LXV1_9GLOM</name>
<keyword evidence="2" id="KW-1185">Reference proteome</keyword>
<gene>
    <name evidence="1" type="ORF">RPERSI_LOCUS4247</name>
</gene>
<proteinExistence type="predicted"/>
<organism evidence="1 2">
    <name type="scientific">Racocetra persica</name>
    <dbReference type="NCBI Taxonomy" id="160502"/>
    <lineage>
        <taxon>Eukaryota</taxon>
        <taxon>Fungi</taxon>
        <taxon>Fungi incertae sedis</taxon>
        <taxon>Mucoromycota</taxon>
        <taxon>Glomeromycotina</taxon>
        <taxon>Glomeromycetes</taxon>
        <taxon>Diversisporales</taxon>
        <taxon>Gigasporaceae</taxon>
        <taxon>Racocetra</taxon>
    </lineage>
</organism>
<dbReference type="Proteomes" id="UP000789920">
    <property type="component" value="Unassembled WGS sequence"/>
</dbReference>
<protein>
    <submittedName>
        <fullName evidence="1">22274_t:CDS:1</fullName>
    </submittedName>
</protein>
<evidence type="ECO:0000313" key="2">
    <source>
        <dbReference type="Proteomes" id="UP000789920"/>
    </source>
</evidence>
<evidence type="ECO:0000313" key="1">
    <source>
        <dbReference type="EMBL" id="CAG8558131.1"/>
    </source>
</evidence>
<comment type="caution">
    <text evidence="1">The sequence shown here is derived from an EMBL/GenBank/DDBJ whole genome shotgun (WGS) entry which is preliminary data.</text>
</comment>
<accession>A0ACA9LXV1</accession>